<reference evidence="3" key="1">
    <citation type="journal article" date="2010" name="Stand. Genomic Sci.">
        <title>Complete genome sequence of Thermocrinis albus type strain (HI 11/12T).</title>
        <authorList>
            <person name="Wirth R."/>
            <person name="Sikorski J."/>
            <person name="Brambilla E."/>
            <person name="Misra M."/>
            <person name="Lapidus A."/>
            <person name="Copeland A."/>
            <person name="Nolan M."/>
            <person name="Lucas S."/>
            <person name="Chen F."/>
            <person name="Tice H."/>
            <person name="Cheng J.F."/>
            <person name="Han C."/>
            <person name="Detter J.C."/>
            <person name="Tapia R."/>
            <person name="Bruce D."/>
            <person name="Goodwin L."/>
            <person name="Pitluck S."/>
            <person name="Pati A."/>
            <person name="Anderson I."/>
            <person name="Ivanova N."/>
            <person name="Mavromatis K."/>
            <person name="Mikhailova N."/>
            <person name="Chen A."/>
            <person name="Palaniappan K."/>
            <person name="Bilek Y."/>
            <person name="Hader T."/>
            <person name="Land M."/>
            <person name="Hauser L."/>
            <person name="Chang Y.J."/>
            <person name="Jeffries C.D."/>
            <person name="Tindall B.J."/>
            <person name="Rohde M."/>
            <person name="Goker M."/>
            <person name="Bristow J."/>
            <person name="Eisen J.A."/>
            <person name="Markowitz V."/>
            <person name="Hugenholtz P."/>
            <person name="Kyrpides N.C."/>
            <person name="Klenk H.P."/>
        </authorList>
    </citation>
    <scope>NUCLEOTIDE SEQUENCE [LARGE SCALE GENOMIC DNA]</scope>
    <source>
        <strain evidence="3">DSM 14484 / JCM 11386 / HI 11/12</strain>
    </source>
</reference>
<dbReference type="KEGG" id="tal:Thal_0957"/>
<evidence type="ECO:0000256" key="1">
    <source>
        <dbReference type="SAM" id="Phobius"/>
    </source>
</evidence>
<keyword evidence="1" id="KW-1133">Transmembrane helix</keyword>
<dbReference type="HOGENOM" id="CLU_200618_0_0_0"/>
<protein>
    <recommendedName>
        <fullName evidence="4">Lipopolysaccharide assembly protein A domain-containing protein</fullName>
    </recommendedName>
</protein>
<evidence type="ECO:0008006" key="4">
    <source>
        <dbReference type="Google" id="ProtNLM"/>
    </source>
</evidence>
<dbReference type="STRING" id="638303.Thal_0957"/>
<dbReference type="Proteomes" id="UP000002043">
    <property type="component" value="Chromosome"/>
</dbReference>
<keyword evidence="3" id="KW-1185">Reference proteome</keyword>
<keyword evidence="1" id="KW-0812">Transmembrane</keyword>
<gene>
    <name evidence="2" type="ordered locus">Thal_0957</name>
</gene>
<dbReference type="AlphaFoldDB" id="D3SLF9"/>
<accession>D3SLF9</accession>
<dbReference type="RefSeq" id="WP_012991995.1">
    <property type="nucleotide sequence ID" value="NC_013894.1"/>
</dbReference>
<dbReference type="EMBL" id="CP001931">
    <property type="protein sequence ID" value="ADC89589.1"/>
    <property type="molecule type" value="Genomic_DNA"/>
</dbReference>
<feature type="transmembrane region" description="Helical" evidence="1">
    <location>
        <begin position="47"/>
        <end position="67"/>
    </location>
</feature>
<evidence type="ECO:0000313" key="3">
    <source>
        <dbReference type="Proteomes" id="UP000002043"/>
    </source>
</evidence>
<name>D3SLF9_THEAH</name>
<sequence length="75" mass="8568">MRFLLYTWVVFLVLLIMGGLVWLNPTQVELVLTPSWNDVYYRIPPLPLGLLVDVVFLLGLLIGYTVANLTHIGRK</sequence>
<organism evidence="2 3">
    <name type="scientific">Thermocrinis albus (strain DSM 14484 / JCM 11386 / HI 11/12)</name>
    <dbReference type="NCBI Taxonomy" id="638303"/>
    <lineage>
        <taxon>Bacteria</taxon>
        <taxon>Pseudomonadati</taxon>
        <taxon>Aquificota</taxon>
        <taxon>Aquificia</taxon>
        <taxon>Aquificales</taxon>
        <taxon>Aquificaceae</taxon>
        <taxon>Thermocrinis</taxon>
    </lineage>
</organism>
<evidence type="ECO:0000313" key="2">
    <source>
        <dbReference type="EMBL" id="ADC89589.1"/>
    </source>
</evidence>
<proteinExistence type="predicted"/>
<keyword evidence="1" id="KW-0472">Membrane</keyword>